<evidence type="ECO:0000256" key="1">
    <source>
        <dbReference type="SAM" id="MobiDB-lite"/>
    </source>
</evidence>
<accession>A0ABR1M2R1</accession>
<proteinExistence type="predicted"/>
<dbReference type="EMBL" id="JBBPDW010000023">
    <property type="protein sequence ID" value="KAK7541806.1"/>
    <property type="molecule type" value="Genomic_DNA"/>
</dbReference>
<protein>
    <submittedName>
        <fullName evidence="2">Uncharacterized protein</fullName>
    </submittedName>
</protein>
<evidence type="ECO:0000313" key="2">
    <source>
        <dbReference type="EMBL" id="KAK7541806.1"/>
    </source>
</evidence>
<sequence>MPRVVTPGIAKSSGIKAALDPTRHFSPATTGRSVGGDRPSIKLRLFVPTISVTKCYSGCAWFLRLSPPSQVFLPLFAHTPGIQQHNSKIPGTVYPFTMTTTLSTSQRPKNRHHFDSASSQRRRNNKTSKSSDSNSKSCSGKSRLVFVDLLFSSRRWLSAVCGFSKRRKARDLYSCGSIGPCAPLTGPPRVLDPVLMAVEFDMCGVGMVDW</sequence>
<evidence type="ECO:0000313" key="3">
    <source>
        <dbReference type="Proteomes" id="UP001365128"/>
    </source>
</evidence>
<keyword evidence="3" id="KW-1185">Reference proteome</keyword>
<comment type="caution">
    <text evidence="2">The sequence shown here is derived from an EMBL/GenBank/DDBJ whole genome shotgun (WGS) entry which is preliminary data.</text>
</comment>
<organism evidence="2 3">
    <name type="scientific">Phyllosticta citricarpa</name>
    <dbReference type="NCBI Taxonomy" id="55181"/>
    <lineage>
        <taxon>Eukaryota</taxon>
        <taxon>Fungi</taxon>
        <taxon>Dikarya</taxon>
        <taxon>Ascomycota</taxon>
        <taxon>Pezizomycotina</taxon>
        <taxon>Dothideomycetes</taxon>
        <taxon>Dothideomycetes incertae sedis</taxon>
        <taxon>Botryosphaeriales</taxon>
        <taxon>Phyllostictaceae</taxon>
        <taxon>Phyllosticta</taxon>
    </lineage>
</organism>
<name>A0ABR1M2R1_9PEZI</name>
<reference evidence="2 3" key="1">
    <citation type="submission" date="2024-04" db="EMBL/GenBank/DDBJ databases">
        <title>Phyllosticta paracitricarpa is synonymous to the EU quarantine fungus P. citricarpa based on phylogenomic analyses.</title>
        <authorList>
            <consortium name="Lawrence Berkeley National Laboratory"/>
            <person name="Van Ingen-Buijs V.A."/>
            <person name="Van Westerhoven A.C."/>
            <person name="Haridas S."/>
            <person name="Skiadas P."/>
            <person name="Martin F."/>
            <person name="Groenewald J.Z."/>
            <person name="Crous P.W."/>
            <person name="Seidl M.F."/>
        </authorList>
    </citation>
    <scope>NUCLEOTIDE SEQUENCE [LARGE SCALE GENOMIC DNA]</scope>
    <source>
        <strain evidence="2 3">CBS 122670</strain>
    </source>
</reference>
<feature type="compositionally biased region" description="Low complexity" evidence="1">
    <location>
        <begin position="127"/>
        <end position="138"/>
    </location>
</feature>
<feature type="region of interest" description="Disordered" evidence="1">
    <location>
        <begin position="101"/>
        <end position="138"/>
    </location>
</feature>
<dbReference type="Proteomes" id="UP001365128">
    <property type="component" value="Unassembled WGS sequence"/>
</dbReference>
<gene>
    <name evidence="2" type="ORF">IWX46DRAFT_174190</name>
</gene>